<reference evidence="1 2" key="1">
    <citation type="submission" date="2021-06" db="EMBL/GenBank/DDBJ databases">
        <title>Caerostris extrusa draft genome.</title>
        <authorList>
            <person name="Kono N."/>
            <person name="Arakawa K."/>
        </authorList>
    </citation>
    <scope>NUCLEOTIDE SEQUENCE [LARGE SCALE GENOMIC DNA]</scope>
</reference>
<dbReference type="Proteomes" id="UP001054945">
    <property type="component" value="Unassembled WGS sequence"/>
</dbReference>
<name>A0AAV4VRK5_CAEEX</name>
<dbReference type="EMBL" id="BPLR01014942">
    <property type="protein sequence ID" value="GIY72404.1"/>
    <property type="molecule type" value="Genomic_DNA"/>
</dbReference>
<accession>A0AAV4VRK5</accession>
<organism evidence="1 2">
    <name type="scientific">Caerostris extrusa</name>
    <name type="common">Bark spider</name>
    <name type="synonym">Caerostris bankana</name>
    <dbReference type="NCBI Taxonomy" id="172846"/>
    <lineage>
        <taxon>Eukaryota</taxon>
        <taxon>Metazoa</taxon>
        <taxon>Ecdysozoa</taxon>
        <taxon>Arthropoda</taxon>
        <taxon>Chelicerata</taxon>
        <taxon>Arachnida</taxon>
        <taxon>Araneae</taxon>
        <taxon>Araneomorphae</taxon>
        <taxon>Entelegynae</taxon>
        <taxon>Araneoidea</taxon>
        <taxon>Araneidae</taxon>
        <taxon>Caerostris</taxon>
    </lineage>
</organism>
<dbReference type="AlphaFoldDB" id="A0AAV4VRK5"/>
<evidence type="ECO:0000313" key="2">
    <source>
        <dbReference type="Proteomes" id="UP001054945"/>
    </source>
</evidence>
<comment type="caution">
    <text evidence="1">The sequence shown here is derived from an EMBL/GenBank/DDBJ whole genome shotgun (WGS) entry which is preliminary data.</text>
</comment>
<keyword evidence="2" id="KW-1185">Reference proteome</keyword>
<protein>
    <submittedName>
        <fullName evidence="1">Uncharacterized protein</fullName>
    </submittedName>
</protein>
<sequence>MFSKITPGSGFKNDYFLRIKDIASSLHVFSEETSITAFNKEYFRQYKRHCPQPPRFRKYTSHCIEEIYFLRYNKDTAPSLHFLENTPVTALKKKYFLRYKRHCLQPPRFRKIHQSLH</sequence>
<proteinExistence type="predicted"/>
<evidence type="ECO:0000313" key="1">
    <source>
        <dbReference type="EMBL" id="GIY72404.1"/>
    </source>
</evidence>
<gene>
    <name evidence="1" type="ORF">CEXT_231011</name>
</gene>